<organism evidence="3 4">
    <name type="scientific">Adineta steineri</name>
    <dbReference type="NCBI Taxonomy" id="433720"/>
    <lineage>
        <taxon>Eukaryota</taxon>
        <taxon>Metazoa</taxon>
        <taxon>Spiralia</taxon>
        <taxon>Gnathifera</taxon>
        <taxon>Rotifera</taxon>
        <taxon>Eurotatoria</taxon>
        <taxon>Bdelloidea</taxon>
        <taxon>Adinetida</taxon>
        <taxon>Adinetidae</taxon>
        <taxon>Adineta</taxon>
    </lineage>
</organism>
<dbReference type="Gene3D" id="2.130.10.130">
    <property type="entry name" value="Integrin alpha, N-terminal"/>
    <property type="match status" value="2"/>
</dbReference>
<dbReference type="AlphaFoldDB" id="A0A819BNX1"/>
<dbReference type="EMBL" id="CAJNON010000032">
    <property type="protein sequence ID" value="CAF0829725.1"/>
    <property type="molecule type" value="Genomic_DNA"/>
</dbReference>
<gene>
    <name evidence="3" type="ORF">OKA104_LOCUS18723</name>
    <name evidence="2" type="ORF">VCS650_LOCUS5536</name>
</gene>
<name>A0A819BNX1_9BILA</name>
<dbReference type="Proteomes" id="UP000663891">
    <property type="component" value="Unassembled WGS sequence"/>
</dbReference>
<comment type="caution">
    <text evidence="3">The sequence shown here is derived from an EMBL/GenBank/DDBJ whole genome shotgun (WGS) entry which is preliminary data.</text>
</comment>
<dbReference type="SUPFAM" id="SSF69318">
    <property type="entry name" value="Integrin alpha N-terminal domain"/>
    <property type="match status" value="1"/>
</dbReference>
<evidence type="ECO:0000313" key="4">
    <source>
        <dbReference type="Proteomes" id="UP000663881"/>
    </source>
</evidence>
<dbReference type="OrthoDB" id="10022113at2759"/>
<dbReference type="PANTHER" id="PTHR44103:SF1">
    <property type="entry name" value="PROPROTEIN CONVERTASE P"/>
    <property type="match status" value="1"/>
</dbReference>
<dbReference type="InterPro" id="IPR013517">
    <property type="entry name" value="FG-GAP"/>
</dbReference>
<dbReference type="PANTHER" id="PTHR44103">
    <property type="entry name" value="PROPROTEIN CONVERTASE P"/>
    <property type="match status" value="1"/>
</dbReference>
<evidence type="ECO:0000313" key="3">
    <source>
        <dbReference type="EMBL" id="CAF3805148.1"/>
    </source>
</evidence>
<evidence type="ECO:0000313" key="2">
    <source>
        <dbReference type="EMBL" id="CAF0829725.1"/>
    </source>
</evidence>
<reference evidence="3" key="1">
    <citation type="submission" date="2021-02" db="EMBL/GenBank/DDBJ databases">
        <authorList>
            <person name="Nowell W R."/>
        </authorList>
    </citation>
    <scope>NUCLEOTIDE SEQUENCE</scope>
</reference>
<dbReference type="Pfam" id="PF13517">
    <property type="entry name" value="FG-GAP_3"/>
    <property type="match status" value="3"/>
</dbReference>
<sequence length="330" mass="36055">MLTSMAVEDVNGDGFNDIITTNSIGNSIIILLNSGDGTSYRQTVYPSPNGAGFLVAADINNDKKVDFIVGNQFRNNIGLFLNNGDDTFKTETIGTGAPAQDVVVTDINEDGRNDIIVVYSTNKVGVFSNNGDGTFTTGEDVELTESRAIRVRAADMDKDSKSDIIVAHRSGSISILFNNGDNTFTNKMIFSKNTVQPQSFKIADMNNDGLIDIIFADYLEHYQIIFNRGNRIFADAITYNIPYKQNSLEVVDMNNDGIQDIVFTHSEAKSIGVAFNAGNGSLTYQLDTLDVSSIDTSVMTYATAADMNGDKKMEFILLGEQYIVMFSKTC</sequence>
<keyword evidence="1" id="KW-0732">Signal</keyword>
<dbReference type="InterPro" id="IPR028994">
    <property type="entry name" value="Integrin_alpha_N"/>
</dbReference>
<protein>
    <submittedName>
        <fullName evidence="3">Uncharacterized protein</fullName>
    </submittedName>
</protein>
<dbReference type="Proteomes" id="UP000663881">
    <property type="component" value="Unassembled WGS sequence"/>
</dbReference>
<evidence type="ECO:0000256" key="1">
    <source>
        <dbReference type="ARBA" id="ARBA00022729"/>
    </source>
</evidence>
<accession>A0A819BNX1</accession>
<dbReference type="EMBL" id="CAJOAY010001175">
    <property type="protein sequence ID" value="CAF3805148.1"/>
    <property type="molecule type" value="Genomic_DNA"/>
</dbReference>
<proteinExistence type="predicted"/>